<dbReference type="RefSeq" id="WP_052606929.1">
    <property type="nucleotide sequence ID" value="NZ_JXYS01000114.1"/>
</dbReference>
<evidence type="ECO:0000313" key="2">
    <source>
        <dbReference type="Proteomes" id="UP000032360"/>
    </source>
</evidence>
<keyword evidence="2" id="KW-1185">Reference proteome</keyword>
<gene>
    <name evidence="1" type="ORF">AXFE_32750</name>
</gene>
<reference evidence="1 2" key="1">
    <citation type="submission" date="2015-01" db="EMBL/GenBank/DDBJ databases">
        <title>Draft genome of the acidophilic iron oxidizer Acidithrix ferrooxidans strain Py-F3.</title>
        <authorList>
            <person name="Poehlein A."/>
            <person name="Eisen S."/>
            <person name="Schloemann M."/>
            <person name="Johnson B.D."/>
            <person name="Daniel R."/>
            <person name="Muehling M."/>
        </authorList>
    </citation>
    <scope>NUCLEOTIDE SEQUENCE [LARGE SCALE GENOMIC DNA]</scope>
    <source>
        <strain evidence="1 2">Py-F3</strain>
    </source>
</reference>
<protein>
    <recommendedName>
        <fullName evidence="3">Ribbon-helix-helix protein CopG domain-containing protein</fullName>
    </recommendedName>
</protein>
<dbReference type="OrthoDB" id="4426404at2"/>
<evidence type="ECO:0008006" key="3">
    <source>
        <dbReference type="Google" id="ProtNLM"/>
    </source>
</evidence>
<comment type="caution">
    <text evidence="1">The sequence shown here is derived from an EMBL/GenBank/DDBJ whole genome shotgun (WGS) entry which is preliminary data.</text>
</comment>
<dbReference type="Proteomes" id="UP000032360">
    <property type="component" value="Unassembled WGS sequence"/>
</dbReference>
<accession>A0A0D8HFR0</accession>
<proteinExistence type="predicted"/>
<organism evidence="1 2">
    <name type="scientific">Acidithrix ferrooxidans</name>
    <dbReference type="NCBI Taxonomy" id="1280514"/>
    <lineage>
        <taxon>Bacteria</taxon>
        <taxon>Bacillati</taxon>
        <taxon>Actinomycetota</taxon>
        <taxon>Acidimicrobiia</taxon>
        <taxon>Acidimicrobiales</taxon>
        <taxon>Acidimicrobiaceae</taxon>
        <taxon>Acidithrix</taxon>
    </lineage>
</organism>
<evidence type="ECO:0000313" key="1">
    <source>
        <dbReference type="EMBL" id="KJF15871.1"/>
    </source>
</evidence>
<dbReference type="STRING" id="1280514.AXFE_32750"/>
<sequence length="68" mass="7753">MALTLRTDAILEHALTALSELEGISRQEVIRRAVLDRLERNGHRARVDESTERLLARWSDVLERLGSS</sequence>
<dbReference type="EMBL" id="JXYS01000114">
    <property type="protein sequence ID" value="KJF15871.1"/>
    <property type="molecule type" value="Genomic_DNA"/>
</dbReference>
<dbReference type="AlphaFoldDB" id="A0A0D8HFR0"/>
<name>A0A0D8HFR0_9ACTN</name>